<evidence type="ECO:0000256" key="1">
    <source>
        <dbReference type="SAM" id="SignalP"/>
    </source>
</evidence>
<gene>
    <name evidence="2" type="ORF">ENJ98_00480</name>
</gene>
<accession>A0A7C5IY28</accession>
<dbReference type="EMBL" id="DROM01000032">
    <property type="protein sequence ID" value="HHH12691.1"/>
    <property type="molecule type" value="Genomic_DNA"/>
</dbReference>
<comment type="caution">
    <text evidence="2">The sequence shown here is derived from an EMBL/GenBank/DDBJ whole genome shotgun (WGS) entry which is preliminary data.</text>
</comment>
<organism evidence="2">
    <name type="scientific">Thiolapillus brandeum</name>
    <dbReference type="NCBI Taxonomy" id="1076588"/>
    <lineage>
        <taxon>Bacteria</taxon>
        <taxon>Pseudomonadati</taxon>
        <taxon>Pseudomonadota</taxon>
        <taxon>Gammaproteobacteria</taxon>
        <taxon>Chromatiales</taxon>
        <taxon>Sedimenticolaceae</taxon>
        <taxon>Thiolapillus</taxon>
    </lineage>
</organism>
<dbReference type="Proteomes" id="UP000886100">
    <property type="component" value="Unassembled WGS sequence"/>
</dbReference>
<keyword evidence="1" id="KW-0732">Signal</keyword>
<dbReference type="AlphaFoldDB" id="A0A7C5IY28"/>
<dbReference type="Gene3D" id="1.10.760.10">
    <property type="entry name" value="Cytochrome c-like domain"/>
    <property type="match status" value="1"/>
</dbReference>
<protein>
    <submittedName>
        <fullName evidence="2">Cytochrome c</fullName>
    </submittedName>
</protein>
<evidence type="ECO:0000313" key="2">
    <source>
        <dbReference type="EMBL" id="HHH12691.1"/>
    </source>
</evidence>
<feature type="chain" id="PRO_5028363519" evidence="1">
    <location>
        <begin position="20"/>
        <end position="91"/>
    </location>
</feature>
<dbReference type="InterPro" id="IPR036909">
    <property type="entry name" value="Cyt_c-like_dom_sf"/>
</dbReference>
<name>A0A7C5IY28_9GAMM</name>
<feature type="signal peptide" evidence="1">
    <location>
        <begin position="1"/>
        <end position="19"/>
    </location>
</feature>
<dbReference type="GO" id="GO:0009055">
    <property type="term" value="F:electron transfer activity"/>
    <property type="evidence" value="ECO:0007669"/>
    <property type="project" value="InterPro"/>
</dbReference>
<proteinExistence type="predicted"/>
<dbReference type="GO" id="GO:0020037">
    <property type="term" value="F:heme binding"/>
    <property type="evidence" value="ECO:0007669"/>
    <property type="project" value="InterPro"/>
</dbReference>
<reference evidence="2" key="1">
    <citation type="journal article" date="2020" name="mSystems">
        <title>Genome- and Community-Level Interaction Insights into Carbon Utilization and Element Cycling Functions of Hydrothermarchaeota in Hydrothermal Sediment.</title>
        <authorList>
            <person name="Zhou Z."/>
            <person name="Liu Y."/>
            <person name="Xu W."/>
            <person name="Pan J."/>
            <person name="Luo Z.H."/>
            <person name="Li M."/>
        </authorList>
    </citation>
    <scope>NUCLEOTIDE SEQUENCE [LARGE SCALE GENOMIC DNA]</scope>
    <source>
        <strain evidence="2">HyVt-535</strain>
    </source>
</reference>
<sequence length="91" mass="10296">MKRLPVALCCLLATLAARAGEGFHAESFHARNCTGCHDTSVYTRPDRRVNSLPRLESQVRMCDANLGIKLLDDEIEALVDYLNRNFYKLAR</sequence>